<evidence type="ECO:0000256" key="7">
    <source>
        <dbReference type="SAM" id="Coils"/>
    </source>
</evidence>
<dbReference type="SMART" id="SM00088">
    <property type="entry name" value="PINT"/>
    <property type="match status" value="1"/>
</dbReference>
<dbReference type="PANTHER" id="PTHR14145:SF2">
    <property type="entry name" value="COP9 SIGNALOSOME COMPLEX SUBUNIT 1"/>
    <property type="match status" value="1"/>
</dbReference>
<dbReference type="SUPFAM" id="SSF46785">
    <property type="entry name" value="Winged helix' DNA-binding domain"/>
    <property type="match status" value="1"/>
</dbReference>
<dbReference type="InterPro" id="IPR036390">
    <property type="entry name" value="WH_DNA-bd_sf"/>
</dbReference>
<sequence>MKTEDMEVEETNGTSFQSTDASAEPSLVSLGPLPIPPDKAVDAPGFDLQSYIGRYTQQTKIARLQLIAQTCPALQVEAYHLLMQELRQGLNSDLYNSLAVQLGPQFAKWGPQWVEEVERRATATLESLNTDINQAKANLEKDTIRAGYNALGEFFYNRGDLNQAMKYFVRTRDYCSTNRHMTDMCLKVIHVSMDVQNYVQMSNHVNKAEHLSDTQADRDLTSKLAAVTALGLLRNKQYKQAARKFLSVGPELGDGFNEVIVAEDVATYAGVCALATFERDDLRSLVLQSDFKNFLDLMPRLRDLIHAMYESRYGAALQILESMRGELLLDIHLKDHVEPLFTMIHDRGLTQYFSPYLSVNLNAMAEAFSRPAEEIEAQVARLIMDGQIKAGIDSQTKTLHVRHNDKRAATYSRVEKMGNKCLCEMRSLLLRMSCLEEDLLVRARPSMVGAMSGGLQDPNHPECIYMPNSQDSSMDAGDTGDMDVAI</sequence>
<comment type="subcellular location">
    <subcellularLocation>
        <location evidence="2">Cytoplasm</location>
    </subcellularLocation>
    <subcellularLocation>
        <location evidence="1">Nucleus</location>
    </subcellularLocation>
</comment>
<evidence type="ECO:0000259" key="9">
    <source>
        <dbReference type="PROSITE" id="PS50250"/>
    </source>
</evidence>
<dbReference type="PROSITE" id="PS50250">
    <property type="entry name" value="PCI"/>
    <property type="match status" value="1"/>
</dbReference>
<proteinExistence type="inferred from homology"/>
<keyword evidence="4" id="KW-0963">Cytoplasm</keyword>
<evidence type="ECO:0000313" key="10">
    <source>
        <dbReference type="EMBL" id="CAD9476526.1"/>
    </source>
</evidence>
<dbReference type="GO" id="GO:0005737">
    <property type="term" value="C:cytoplasm"/>
    <property type="evidence" value="ECO:0007669"/>
    <property type="project" value="UniProtKB-SubCell"/>
</dbReference>
<feature type="domain" description="PCI" evidence="9">
    <location>
        <begin position="237"/>
        <end position="406"/>
    </location>
</feature>
<dbReference type="PANTHER" id="PTHR14145">
    <property type="entry name" value="26S PROTESOME SUBUNIT 6"/>
    <property type="match status" value="1"/>
</dbReference>
<gene>
    <name evidence="10" type="ORF">DSPE1174_LOCUS28762</name>
</gene>
<evidence type="ECO:0000256" key="2">
    <source>
        <dbReference type="ARBA" id="ARBA00004496"/>
    </source>
</evidence>
<dbReference type="EMBL" id="HBGS01055477">
    <property type="protein sequence ID" value="CAD9476526.1"/>
    <property type="molecule type" value="Transcribed_RNA"/>
</dbReference>
<feature type="compositionally biased region" description="Polar residues" evidence="8">
    <location>
        <begin position="11"/>
        <end position="21"/>
    </location>
</feature>
<dbReference type="Pfam" id="PF01399">
    <property type="entry name" value="PCI"/>
    <property type="match status" value="1"/>
</dbReference>
<dbReference type="InterPro" id="IPR019585">
    <property type="entry name" value="Rpn7/CSN1"/>
</dbReference>
<keyword evidence="6" id="KW-0539">Nucleus</keyword>
<reference evidence="10" key="1">
    <citation type="submission" date="2021-01" db="EMBL/GenBank/DDBJ databases">
        <authorList>
            <person name="Corre E."/>
            <person name="Pelletier E."/>
            <person name="Niang G."/>
            <person name="Scheremetjew M."/>
            <person name="Finn R."/>
            <person name="Kale V."/>
            <person name="Holt S."/>
            <person name="Cochrane G."/>
            <person name="Meng A."/>
            <person name="Brown T."/>
            <person name="Cohen L."/>
        </authorList>
    </citation>
    <scope>NUCLEOTIDE SEQUENCE</scope>
    <source>
        <strain evidence="10">CCMP1381</strain>
    </source>
</reference>
<dbReference type="InterPro" id="IPR045135">
    <property type="entry name" value="Rpn7_N"/>
</dbReference>
<dbReference type="InterPro" id="IPR000717">
    <property type="entry name" value="PCI_dom"/>
</dbReference>
<evidence type="ECO:0000256" key="6">
    <source>
        <dbReference type="ARBA" id="ARBA00023242"/>
    </source>
</evidence>
<evidence type="ECO:0000256" key="1">
    <source>
        <dbReference type="ARBA" id="ARBA00004123"/>
    </source>
</evidence>
<keyword evidence="7" id="KW-0175">Coiled coil</keyword>
<comment type="similarity">
    <text evidence="3">Belongs to the CSN1 family.</text>
</comment>
<dbReference type="Pfam" id="PF10602">
    <property type="entry name" value="RPN7"/>
    <property type="match status" value="1"/>
</dbReference>
<protein>
    <recommendedName>
        <fullName evidence="9">PCI domain-containing protein</fullName>
    </recommendedName>
</protein>
<dbReference type="AlphaFoldDB" id="A0A7S2H012"/>
<evidence type="ECO:0000256" key="3">
    <source>
        <dbReference type="ARBA" id="ARBA00008793"/>
    </source>
</evidence>
<keyword evidence="5" id="KW-0736">Signalosome</keyword>
<feature type="coiled-coil region" evidence="7">
    <location>
        <begin position="118"/>
        <end position="145"/>
    </location>
</feature>
<evidence type="ECO:0000256" key="4">
    <source>
        <dbReference type="ARBA" id="ARBA00022490"/>
    </source>
</evidence>
<feature type="compositionally biased region" description="Acidic residues" evidence="8">
    <location>
        <begin position="1"/>
        <end position="10"/>
    </location>
</feature>
<evidence type="ECO:0000256" key="5">
    <source>
        <dbReference type="ARBA" id="ARBA00022790"/>
    </source>
</evidence>
<organism evidence="10">
    <name type="scientific">Octactis speculum</name>
    <dbReference type="NCBI Taxonomy" id="3111310"/>
    <lineage>
        <taxon>Eukaryota</taxon>
        <taxon>Sar</taxon>
        <taxon>Stramenopiles</taxon>
        <taxon>Ochrophyta</taxon>
        <taxon>Dictyochophyceae</taxon>
        <taxon>Dictyochales</taxon>
        <taxon>Dictyochaceae</taxon>
        <taxon>Octactis</taxon>
    </lineage>
</organism>
<accession>A0A7S2H012</accession>
<dbReference type="GO" id="GO:0008180">
    <property type="term" value="C:COP9 signalosome"/>
    <property type="evidence" value="ECO:0007669"/>
    <property type="project" value="UniProtKB-KW"/>
</dbReference>
<name>A0A7S2H012_9STRA</name>
<dbReference type="Gene3D" id="1.25.40.570">
    <property type="match status" value="1"/>
</dbReference>
<evidence type="ECO:0000256" key="8">
    <source>
        <dbReference type="SAM" id="MobiDB-lite"/>
    </source>
</evidence>
<feature type="region of interest" description="Disordered" evidence="8">
    <location>
        <begin position="1"/>
        <end position="26"/>
    </location>
</feature>